<dbReference type="EMBL" id="JAUHHV010000003">
    <property type="protein sequence ID" value="KAK1429077.1"/>
    <property type="molecule type" value="Genomic_DNA"/>
</dbReference>
<dbReference type="SUPFAM" id="SSF141562">
    <property type="entry name" value="At5g01610-like"/>
    <property type="match status" value="1"/>
</dbReference>
<dbReference type="PANTHER" id="PTHR31676">
    <property type="entry name" value="T31J12.3 PROTEIN-RELATED"/>
    <property type="match status" value="1"/>
</dbReference>
<dbReference type="Gene3D" id="2.30.240.10">
    <property type="entry name" value="At5g01610-like"/>
    <property type="match status" value="1"/>
</dbReference>
<evidence type="ECO:0000313" key="3">
    <source>
        <dbReference type="Proteomes" id="UP001229421"/>
    </source>
</evidence>
<reference evidence="2" key="1">
    <citation type="journal article" date="2023" name="bioRxiv">
        <title>Improved chromosome-level genome assembly for marigold (Tagetes erecta).</title>
        <authorList>
            <person name="Jiang F."/>
            <person name="Yuan L."/>
            <person name="Wang S."/>
            <person name="Wang H."/>
            <person name="Xu D."/>
            <person name="Wang A."/>
            <person name="Fan W."/>
        </authorList>
    </citation>
    <scope>NUCLEOTIDE SEQUENCE</scope>
    <source>
        <strain evidence="2">WSJ</strain>
        <tissue evidence="2">Leaf</tissue>
    </source>
</reference>
<evidence type="ECO:0000313" key="2">
    <source>
        <dbReference type="EMBL" id="KAK1429077.1"/>
    </source>
</evidence>
<dbReference type="InterPro" id="IPR007493">
    <property type="entry name" value="DUF538"/>
</dbReference>
<dbReference type="AlphaFoldDB" id="A0AAD8P1X4"/>
<keyword evidence="1" id="KW-0732">Signal</keyword>
<evidence type="ECO:0000256" key="1">
    <source>
        <dbReference type="SAM" id="SignalP"/>
    </source>
</evidence>
<dbReference type="Pfam" id="PF04398">
    <property type="entry name" value="DUF538"/>
    <property type="match status" value="1"/>
</dbReference>
<comment type="caution">
    <text evidence="2">The sequence shown here is derived from an EMBL/GenBank/DDBJ whole genome shotgun (WGS) entry which is preliminary data.</text>
</comment>
<dbReference type="PANTHER" id="PTHR31676:SF71">
    <property type="entry name" value="EXPRESSED PROTEIN"/>
    <property type="match status" value="1"/>
</dbReference>
<sequence length="157" mass="17337">MCLLILTLLTLTASTFSKPTIYEFVGQFGFPPGVLPDSVTTYSTSESDGFTNFAIYLSKPCYVKYEYLVYFDQEITGKATYGQISDVKGLKVQALGIWFTVNEIKVDGNSLQFNIGFMTVKADIAQYQSIPSCKDEALAACNDRSSKLISQLQVTAE</sequence>
<feature type="chain" id="PRO_5042095750" evidence="1">
    <location>
        <begin position="18"/>
        <end position="157"/>
    </location>
</feature>
<organism evidence="2 3">
    <name type="scientific">Tagetes erecta</name>
    <name type="common">African marigold</name>
    <dbReference type="NCBI Taxonomy" id="13708"/>
    <lineage>
        <taxon>Eukaryota</taxon>
        <taxon>Viridiplantae</taxon>
        <taxon>Streptophyta</taxon>
        <taxon>Embryophyta</taxon>
        <taxon>Tracheophyta</taxon>
        <taxon>Spermatophyta</taxon>
        <taxon>Magnoliopsida</taxon>
        <taxon>eudicotyledons</taxon>
        <taxon>Gunneridae</taxon>
        <taxon>Pentapetalae</taxon>
        <taxon>asterids</taxon>
        <taxon>campanulids</taxon>
        <taxon>Asterales</taxon>
        <taxon>Asteraceae</taxon>
        <taxon>Asteroideae</taxon>
        <taxon>Heliantheae alliance</taxon>
        <taxon>Tageteae</taxon>
        <taxon>Tagetes</taxon>
    </lineage>
</organism>
<protein>
    <submittedName>
        <fullName evidence="2">Uncharacterized protein</fullName>
    </submittedName>
</protein>
<keyword evidence="3" id="KW-1185">Reference proteome</keyword>
<dbReference type="Proteomes" id="UP001229421">
    <property type="component" value="Unassembled WGS sequence"/>
</dbReference>
<name>A0AAD8P1X4_TARER</name>
<feature type="signal peptide" evidence="1">
    <location>
        <begin position="1"/>
        <end position="17"/>
    </location>
</feature>
<dbReference type="InterPro" id="IPR036758">
    <property type="entry name" value="At5g01610-like"/>
</dbReference>
<proteinExistence type="predicted"/>
<accession>A0AAD8P1X4</accession>
<gene>
    <name evidence="2" type="ORF">QVD17_11277</name>
</gene>